<protein>
    <submittedName>
        <fullName evidence="1">Uncharacterized protein</fullName>
    </submittedName>
</protein>
<accession>A0A0F9C359</accession>
<evidence type="ECO:0000313" key="1">
    <source>
        <dbReference type="EMBL" id="KKK96879.1"/>
    </source>
</evidence>
<organism evidence="1">
    <name type="scientific">marine sediment metagenome</name>
    <dbReference type="NCBI Taxonomy" id="412755"/>
    <lineage>
        <taxon>unclassified sequences</taxon>
        <taxon>metagenomes</taxon>
        <taxon>ecological metagenomes</taxon>
    </lineage>
</organism>
<gene>
    <name evidence="1" type="ORF">LCGC14_2658340</name>
</gene>
<reference evidence="1" key="1">
    <citation type="journal article" date="2015" name="Nature">
        <title>Complex archaea that bridge the gap between prokaryotes and eukaryotes.</title>
        <authorList>
            <person name="Spang A."/>
            <person name="Saw J.H."/>
            <person name="Jorgensen S.L."/>
            <person name="Zaremba-Niedzwiedzka K."/>
            <person name="Martijn J."/>
            <person name="Lind A.E."/>
            <person name="van Eijk R."/>
            <person name="Schleper C."/>
            <person name="Guy L."/>
            <person name="Ettema T.J."/>
        </authorList>
    </citation>
    <scope>NUCLEOTIDE SEQUENCE</scope>
</reference>
<sequence>QETGMLYVATVFLDAMPPNFRRSYTLRREQGSFKRAVRMNYSWGYDQRVHPLGQHVKRIAVKQAAIDLLTNTDFSSLIPLGLDTVNLQQKIDNFQRDVDEFKETYAKLRAF</sequence>
<name>A0A0F9C359_9ZZZZ</name>
<feature type="non-terminal residue" evidence="1">
    <location>
        <position position="1"/>
    </location>
</feature>
<dbReference type="EMBL" id="LAZR01046290">
    <property type="protein sequence ID" value="KKK96879.1"/>
    <property type="molecule type" value="Genomic_DNA"/>
</dbReference>
<proteinExistence type="predicted"/>
<dbReference type="AlphaFoldDB" id="A0A0F9C359"/>
<comment type="caution">
    <text evidence="1">The sequence shown here is derived from an EMBL/GenBank/DDBJ whole genome shotgun (WGS) entry which is preliminary data.</text>
</comment>